<dbReference type="AlphaFoldDB" id="A0A6M0ILE1"/>
<name>A0A6M0ILE1_9BACT</name>
<dbReference type="RefSeq" id="WP_164041587.1">
    <property type="nucleotide sequence ID" value="NZ_JAAGNZ010000002.1"/>
</dbReference>
<proteinExistence type="predicted"/>
<gene>
    <name evidence="1" type="ORF">GK091_19645</name>
</gene>
<comment type="caution">
    <text evidence="1">The sequence shown here is derived from an EMBL/GenBank/DDBJ whole genome shotgun (WGS) entry which is preliminary data.</text>
</comment>
<protein>
    <submittedName>
        <fullName evidence="1">Uncharacterized protein</fullName>
    </submittedName>
</protein>
<sequence length="127" mass="14450">MNITPLLIDSTDNEFNPDGVLTDWLKEIFNFQQCYKQLECGIRERVLEQTSAANAVSYVGQCPVNAVITLQATMTRELKRLSNDIEQCDTRTKSIASFDQLKSHTMRLKQLNHQAQTRLYLATLPAS</sequence>
<keyword evidence="2" id="KW-1185">Reference proteome</keyword>
<dbReference type="EMBL" id="JAAGNZ010000002">
    <property type="protein sequence ID" value="NEU69109.1"/>
    <property type="molecule type" value="Genomic_DNA"/>
</dbReference>
<evidence type="ECO:0000313" key="2">
    <source>
        <dbReference type="Proteomes" id="UP000477386"/>
    </source>
</evidence>
<accession>A0A6M0ILE1</accession>
<organism evidence="1 2">
    <name type="scientific">Spirosoma agri</name>
    <dbReference type="NCBI Taxonomy" id="1987381"/>
    <lineage>
        <taxon>Bacteria</taxon>
        <taxon>Pseudomonadati</taxon>
        <taxon>Bacteroidota</taxon>
        <taxon>Cytophagia</taxon>
        <taxon>Cytophagales</taxon>
        <taxon>Cytophagaceae</taxon>
        <taxon>Spirosoma</taxon>
    </lineage>
</organism>
<reference evidence="1 2" key="1">
    <citation type="submission" date="2020-02" db="EMBL/GenBank/DDBJ databases">
        <title>Draft genome sequence of two Spirosoma agri KCTC 52727 and Spirosoma terrae KCTC 52035.</title>
        <authorList>
            <person name="Rojas J."/>
            <person name="Ambika Manirajan B."/>
            <person name="Ratering S."/>
            <person name="Suarez C."/>
            <person name="Schnell S."/>
        </authorList>
    </citation>
    <scope>NUCLEOTIDE SEQUENCE [LARGE SCALE GENOMIC DNA]</scope>
    <source>
        <strain evidence="1 2">KCTC 52727</strain>
    </source>
</reference>
<dbReference type="Proteomes" id="UP000477386">
    <property type="component" value="Unassembled WGS sequence"/>
</dbReference>
<evidence type="ECO:0000313" key="1">
    <source>
        <dbReference type="EMBL" id="NEU69109.1"/>
    </source>
</evidence>